<gene>
    <name evidence="3" type="ORF">GpartN1_g1865.t1</name>
    <name evidence="4" type="ORF">GpartN1_g4832.t1</name>
</gene>
<protein>
    <recommendedName>
        <fullName evidence="2">FAS1 domain-containing protein</fullName>
    </recommendedName>
</protein>
<sequence>MKAICQVRTLSLLFLVCIAIVNGATTIESVLKAKGDFSDIIEGASEAGILSLYNNPSATETVFTPNNTGLLDTLSDLHIGAFQALELLQNHTLLKQLLLYGTVNESISIVSLSNGTHQFPSMLGPNLTLVKNSTGAFVNDIAVIEQDIAAGSSEIQVMETLLIPPNVHIS</sequence>
<evidence type="ECO:0000256" key="1">
    <source>
        <dbReference type="SAM" id="SignalP"/>
    </source>
</evidence>
<dbReference type="Gene3D" id="2.30.180.10">
    <property type="entry name" value="FAS1 domain"/>
    <property type="match status" value="1"/>
</dbReference>
<dbReference type="EMBL" id="BQMJ01000013">
    <property type="protein sequence ID" value="GJQ10074.1"/>
    <property type="molecule type" value="Genomic_DNA"/>
</dbReference>
<evidence type="ECO:0000313" key="4">
    <source>
        <dbReference type="EMBL" id="GJQ13041.1"/>
    </source>
</evidence>
<feature type="signal peptide" evidence="1">
    <location>
        <begin position="1"/>
        <end position="23"/>
    </location>
</feature>
<evidence type="ECO:0000313" key="3">
    <source>
        <dbReference type="EMBL" id="GJQ10074.1"/>
    </source>
</evidence>
<feature type="chain" id="PRO_5044698138" description="FAS1 domain-containing protein" evidence="1">
    <location>
        <begin position="24"/>
        <end position="170"/>
    </location>
</feature>
<dbReference type="Proteomes" id="UP001061958">
    <property type="component" value="Unassembled WGS sequence"/>
</dbReference>
<dbReference type="InterPro" id="IPR000782">
    <property type="entry name" value="FAS1_domain"/>
</dbReference>
<dbReference type="Pfam" id="PF02469">
    <property type="entry name" value="Fasciclin"/>
    <property type="match status" value="1"/>
</dbReference>
<proteinExistence type="predicted"/>
<comment type="caution">
    <text evidence="4">The sequence shown here is derived from an EMBL/GenBank/DDBJ whole genome shotgun (WGS) entry which is preliminary data.</text>
</comment>
<dbReference type="AlphaFoldDB" id="A0A9C7PYR7"/>
<reference evidence="4" key="2">
    <citation type="submission" date="2022-01" db="EMBL/GenBank/DDBJ databases">
        <authorList>
            <person name="Hirooka S."/>
            <person name="Miyagishima S.Y."/>
        </authorList>
    </citation>
    <scope>NUCLEOTIDE SEQUENCE</scope>
    <source>
        <strain evidence="4">NBRC 102759</strain>
    </source>
</reference>
<dbReference type="PROSITE" id="PS50213">
    <property type="entry name" value="FAS1"/>
    <property type="match status" value="1"/>
</dbReference>
<accession>A0A9C7PYR7</accession>
<dbReference type="SUPFAM" id="SSF82153">
    <property type="entry name" value="FAS1 domain"/>
    <property type="match status" value="1"/>
</dbReference>
<organism evidence="4 5">
    <name type="scientific">Galdieria partita</name>
    <dbReference type="NCBI Taxonomy" id="83374"/>
    <lineage>
        <taxon>Eukaryota</taxon>
        <taxon>Rhodophyta</taxon>
        <taxon>Bangiophyceae</taxon>
        <taxon>Galdieriales</taxon>
        <taxon>Galdieriaceae</taxon>
        <taxon>Galdieria</taxon>
    </lineage>
</organism>
<dbReference type="InterPro" id="IPR036378">
    <property type="entry name" value="FAS1_dom_sf"/>
</dbReference>
<keyword evidence="1" id="KW-0732">Signal</keyword>
<evidence type="ECO:0000259" key="2">
    <source>
        <dbReference type="PROSITE" id="PS50213"/>
    </source>
</evidence>
<feature type="domain" description="FAS1" evidence="2">
    <location>
        <begin position="24"/>
        <end position="162"/>
    </location>
</feature>
<dbReference type="OrthoDB" id="7079at2759"/>
<keyword evidence="5" id="KW-1185">Reference proteome</keyword>
<name>A0A9C7PYR7_9RHOD</name>
<reference evidence="4" key="1">
    <citation type="journal article" date="2022" name="Proc. Natl. Acad. Sci. U.S.A.">
        <title>Life cycle and functional genomics of the unicellular red alga Galdieria for elucidating algal and plant evolution and industrial use.</title>
        <authorList>
            <person name="Hirooka S."/>
            <person name="Itabashi T."/>
            <person name="Ichinose T.M."/>
            <person name="Onuma R."/>
            <person name="Fujiwara T."/>
            <person name="Yamashita S."/>
            <person name="Jong L.W."/>
            <person name="Tomita R."/>
            <person name="Iwane A.H."/>
            <person name="Miyagishima S.Y."/>
        </authorList>
    </citation>
    <scope>NUCLEOTIDE SEQUENCE</scope>
    <source>
        <strain evidence="4">NBRC 102759</strain>
    </source>
</reference>
<dbReference type="EMBL" id="BQMJ01000039">
    <property type="protein sequence ID" value="GJQ13041.1"/>
    <property type="molecule type" value="Genomic_DNA"/>
</dbReference>
<evidence type="ECO:0000313" key="5">
    <source>
        <dbReference type="Proteomes" id="UP001061958"/>
    </source>
</evidence>